<proteinExistence type="predicted"/>
<feature type="region of interest" description="Disordered" evidence="1">
    <location>
        <begin position="58"/>
        <end position="98"/>
    </location>
</feature>
<feature type="compositionally biased region" description="Polar residues" evidence="1">
    <location>
        <begin position="61"/>
        <end position="84"/>
    </location>
</feature>
<evidence type="ECO:0000313" key="3">
    <source>
        <dbReference type="Proteomes" id="UP001367508"/>
    </source>
</evidence>
<protein>
    <submittedName>
        <fullName evidence="2">Uncharacterized protein</fullName>
    </submittedName>
</protein>
<name>A0AAN9PXX9_CANGL</name>
<evidence type="ECO:0000313" key="2">
    <source>
        <dbReference type="EMBL" id="KAK7314432.1"/>
    </source>
</evidence>
<comment type="caution">
    <text evidence="2">The sequence shown here is derived from an EMBL/GenBank/DDBJ whole genome shotgun (WGS) entry which is preliminary data.</text>
</comment>
<sequence>MDGRESSKVQHQLQAFGEQYTSPYFSYPSSFSFFSPNHHTHFTMFSTLEFNELNDARAESDSGNFNSYTPNEDSSCAKSDTDSCSEAGGDASDEEEVSLDELLLDGKTKEKIELLAAMVGVDTTDPMIVLNEVVRVLKVLKRINQF</sequence>
<evidence type="ECO:0000256" key="1">
    <source>
        <dbReference type="SAM" id="MobiDB-lite"/>
    </source>
</evidence>
<gene>
    <name evidence="2" type="ORF">VNO77_32956</name>
</gene>
<dbReference type="EMBL" id="JAYMYQ010000008">
    <property type="protein sequence ID" value="KAK7314432.1"/>
    <property type="molecule type" value="Genomic_DNA"/>
</dbReference>
<dbReference type="AlphaFoldDB" id="A0AAN9PXX9"/>
<organism evidence="2 3">
    <name type="scientific">Canavalia gladiata</name>
    <name type="common">Sword bean</name>
    <name type="synonym">Dolichos gladiatus</name>
    <dbReference type="NCBI Taxonomy" id="3824"/>
    <lineage>
        <taxon>Eukaryota</taxon>
        <taxon>Viridiplantae</taxon>
        <taxon>Streptophyta</taxon>
        <taxon>Embryophyta</taxon>
        <taxon>Tracheophyta</taxon>
        <taxon>Spermatophyta</taxon>
        <taxon>Magnoliopsida</taxon>
        <taxon>eudicotyledons</taxon>
        <taxon>Gunneridae</taxon>
        <taxon>Pentapetalae</taxon>
        <taxon>rosids</taxon>
        <taxon>fabids</taxon>
        <taxon>Fabales</taxon>
        <taxon>Fabaceae</taxon>
        <taxon>Papilionoideae</taxon>
        <taxon>50 kb inversion clade</taxon>
        <taxon>NPAAA clade</taxon>
        <taxon>indigoferoid/millettioid clade</taxon>
        <taxon>Phaseoleae</taxon>
        <taxon>Canavalia</taxon>
    </lineage>
</organism>
<reference evidence="2 3" key="1">
    <citation type="submission" date="2024-01" db="EMBL/GenBank/DDBJ databases">
        <title>The genomes of 5 underutilized Papilionoideae crops provide insights into root nodulation and disease resistanc.</title>
        <authorList>
            <person name="Jiang F."/>
        </authorList>
    </citation>
    <scope>NUCLEOTIDE SEQUENCE [LARGE SCALE GENOMIC DNA]</scope>
    <source>
        <strain evidence="2">LVBAO_FW01</strain>
        <tissue evidence="2">Leaves</tissue>
    </source>
</reference>
<keyword evidence="3" id="KW-1185">Reference proteome</keyword>
<dbReference type="Proteomes" id="UP001367508">
    <property type="component" value="Unassembled WGS sequence"/>
</dbReference>
<accession>A0AAN9PXX9</accession>